<comment type="caution">
    <text evidence="7">The sequence shown here is derived from an EMBL/GenBank/DDBJ whole genome shotgun (WGS) entry which is preliminary data.</text>
</comment>
<dbReference type="RefSeq" id="WP_099391365.1">
    <property type="nucleotide sequence ID" value="NZ_PDYF01000008.1"/>
</dbReference>
<proteinExistence type="predicted"/>
<dbReference type="GO" id="GO:0016020">
    <property type="term" value="C:membrane"/>
    <property type="evidence" value="ECO:0007669"/>
    <property type="project" value="UniProtKB-SubCell"/>
</dbReference>
<evidence type="ECO:0000256" key="2">
    <source>
        <dbReference type="ARBA" id="ARBA00022692"/>
    </source>
</evidence>
<protein>
    <recommendedName>
        <fullName evidence="6">ABC-2 type transporter transmembrane domain-containing protein</fullName>
    </recommendedName>
</protein>
<evidence type="ECO:0000313" key="8">
    <source>
        <dbReference type="Proteomes" id="UP000225889"/>
    </source>
</evidence>
<reference evidence="7 8" key="1">
    <citation type="submission" date="2017-10" db="EMBL/GenBank/DDBJ databases">
        <title>Resolving the taxonomy of Roseburia spp., Eubacterium rectale and Agathobacter spp. through phylogenomic analysis.</title>
        <authorList>
            <person name="Sheridan P.O."/>
            <person name="Walker A.W."/>
            <person name="Duncan S.H."/>
            <person name="Scott K.P."/>
            <person name="Toole P.W.O."/>
            <person name="Luis P."/>
            <person name="Flint H.J."/>
        </authorList>
    </citation>
    <scope>NUCLEOTIDE SEQUENCE [LARGE SCALE GENOMIC DNA]</scope>
    <source>
        <strain evidence="7 8">JK626</strain>
    </source>
</reference>
<name>A0A2G3DXC8_9FIRM</name>
<dbReference type="Pfam" id="PF12698">
    <property type="entry name" value="ABC2_membrane_3"/>
    <property type="match status" value="1"/>
</dbReference>
<dbReference type="Proteomes" id="UP000225889">
    <property type="component" value="Unassembled WGS sequence"/>
</dbReference>
<comment type="subcellular location">
    <subcellularLocation>
        <location evidence="1">Membrane</location>
        <topology evidence="1">Multi-pass membrane protein</topology>
    </subcellularLocation>
</comment>
<evidence type="ECO:0000313" key="7">
    <source>
        <dbReference type="EMBL" id="PHU35543.1"/>
    </source>
</evidence>
<dbReference type="EMBL" id="PDYF01000008">
    <property type="protein sequence ID" value="PHU35543.1"/>
    <property type="molecule type" value="Genomic_DNA"/>
</dbReference>
<feature type="transmembrane region" description="Helical" evidence="5">
    <location>
        <begin position="302"/>
        <end position="321"/>
    </location>
</feature>
<evidence type="ECO:0000256" key="1">
    <source>
        <dbReference type="ARBA" id="ARBA00004141"/>
    </source>
</evidence>
<dbReference type="InterPro" id="IPR013525">
    <property type="entry name" value="ABC2_TM"/>
</dbReference>
<keyword evidence="4 5" id="KW-0472">Membrane</keyword>
<gene>
    <name evidence="7" type="ORF">CSX01_02775</name>
</gene>
<evidence type="ECO:0000256" key="4">
    <source>
        <dbReference type="ARBA" id="ARBA00023136"/>
    </source>
</evidence>
<feature type="domain" description="ABC-2 type transporter transmembrane" evidence="6">
    <location>
        <begin position="16"/>
        <end position="349"/>
    </location>
</feature>
<organism evidence="7 8">
    <name type="scientific">Pseudobutyrivibrio ruminis</name>
    <dbReference type="NCBI Taxonomy" id="46206"/>
    <lineage>
        <taxon>Bacteria</taxon>
        <taxon>Bacillati</taxon>
        <taxon>Bacillota</taxon>
        <taxon>Clostridia</taxon>
        <taxon>Lachnospirales</taxon>
        <taxon>Lachnospiraceae</taxon>
        <taxon>Pseudobutyrivibrio</taxon>
    </lineage>
</organism>
<feature type="transmembrane region" description="Helical" evidence="5">
    <location>
        <begin position="275"/>
        <end position="295"/>
    </location>
</feature>
<dbReference type="AlphaFoldDB" id="A0A2G3DXC8"/>
<evidence type="ECO:0000256" key="3">
    <source>
        <dbReference type="ARBA" id="ARBA00022989"/>
    </source>
</evidence>
<feature type="transmembrane region" description="Helical" evidence="5">
    <location>
        <begin position="205"/>
        <end position="223"/>
    </location>
</feature>
<accession>A0A2G3DXC8</accession>
<feature type="transmembrane region" description="Helical" evidence="5">
    <location>
        <begin position="346"/>
        <end position="365"/>
    </location>
</feature>
<reference evidence="7 8" key="2">
    <citation type="submission" date="2017-10" db="EMBL/GenBank/DDBJ databases">
        <authorList>
            <person name="Banno H."/>
            <person name="Chua N.-H."/>
        </authorList>
    </citation>
    <scope>NUCLEOTIDE SEQUENCE [LARGE SCALE GENOMIC DNA]</scope>
    <source>
        <strain evidence="7 8">JK626</strain>
    </source>
</reference>
<dbReference type="GO" id="GO:0140359">
    <property type="term" value="F:ABC-type transporter activity"/>
    <property type="evidence" value="ECO:0007669"/>
    <property type="project" value="InterPro"/>
</dbReference>
<evidence type="ECO:0000259" key="6">
    <source>
        <dbReference type="Pfam" id="PF12698"/>
    </source>
</evidence>
<feature type="transmembrane region" description="Helical" evidence="5">
    <location>
        <begin position="244"/>
        <end position="269"/>
    </location>
</feature>
<evidence type="ECO:0000256" key="5">
    <source>
        <dbReference type="SAM" id="Phobius"/>
    </source>
</evidence>
<keyword evidence="3 5" id="KW-1133">Transmembrane helix</keyword>
<keyword evidence="2 5" id="KW-0812">Transmembrane</keyword>
<sequence length="373" mass="42696">MRYLLLLKRLLKKKSYIAMLLVVPLMVFMLNVMSSADAGLMTIGVYIPGEDQFSQTLREDIESNPGALQFLFYDDKDEAIADVERQQIAEAWIIPEDFEKTVSDMASKGRTKEKVEIVIRESGLTHMLGREVLCSRVYPLVAREIGIKYTAEAVYNNKPTDAELSHIIDTYDTYGINGNLFEMGYVDQPDGDDTEVSYLMMPLRGILALWLLLCGVAASMYYIEDDKNSLFIWWKTKFPLVRDFLYYLVIILIPSIMVLIGLAYGGVFTNPLREILALMVYDFAVICLASVLRLLIRGIKGLGIITPILIMSSAILSPVFIDLKEGRFLQKLFPTFHYLYCIHDEYFVKSLLIYGTILLIIWYVLNTLTRRFK</sequence>